<accession>A0ABY3NG54</accession>
<reference evidence="2 3" key="1">
    <citation type="submission" date="2019-07" db="EMBL/GenBank/DDBJ databases">
        <title>Genomic Encyclopedia of Archaeal and Bacterial Type Strains, Phase II (KMG-II): from individual species to whole genera.</title>
        <authorList>
            <person name="Goeker M."/>
        </authorList>
    </citation>
    <scope>NUCLEOTIDE SEQUENCE [LARGE SCALE GENOMIC DNA]</scope>
    <source>
        <strain evidence="2 3">DSM 14571</strain>
    </source>
</reference>
<protein>
    <submittedName>
        <fullName evidence="2">Uncharacterized protein</fullName>
    </submittedName>
</protein>
<evidence type="ECO:0000313" key="2">
    <source>
        <dbReference type="EMBL" id="TYO91965.1"/>
    </source>
</evidence>
<evidence type="ECO:0000313" key="3">
    <source>
        <dbReference type="Proteomes" id="UP000324513"/>
    </source>
</evidence>
<dbReference type="Proteomes" id="UP000324513">
    <property type="component" value="Unassembled WGS sequence"/>
</dbReference>
<keyword evidence="3" id="KW-1185">Reference proteome</keyword>
<dbReference type="EMBL" id="VNHK01000006">
    <property type="protein sequence ID" value="TYO91965.1"/>
    <property type="molecule type" value="Genomic_DNA"/>
</dbReference>
<organism evidence="2 3">
    <name type="scientific">Elizabethkingia miricola</name>
    <name type="common">Chryseobacterium miricola</name>
    <dbReference type="NCBI Taxonomy" id="172045"/>
    <lineage>
        <taxon>Bacteria</taxon>
        <taxon>Pseudomonadati</taxon>
        <taxon>Bacteroidota</taxon>
        <taxon>Flavobacteriia</taxon>
        <taxon>Flavobacteriales</taxon>
        <taxon>Weeksellaceae</taxon>
        <taxon>Elizabethkingia</taxon>
    </lineage>
</organism>
<comment type="caution">
    <text evidence="2">The sequence shown here is derived from an EMBL/GenBank/DDBJ whole genome shotgun (WGS) entry which is preliminary data.</text>
</comment>
<name>A0ABY3NG54_ELIMR</name>
<dbReference type="RefSeq" id="WP_065082409.1">
    <property type="nucleotide sequence ID" value="NZ_FLSS01000012.1"/>
</dbReference>
<sequence>MRITISTSEYNKLISIARSKFPNCYEDVVHDAVLLELDFKGCLSKIKGFSYSYRTVKEVDLTNNYQEKVCTKCNKCLPIAFFALKESRNVIYTRNVCKTCINIQQKEWRNNNPEKFKKSRRAYDERNKEQKRARNKKWEDKNRDYRKEYMRQWYVKNKKKKDEYTVQYLAKKKLEKLTLKQI</sequence>
<evidence type="ECO:0000256" key="1">
    <source>
        <dbReference type="SAM" id="MobiDB-lite"/>
    </source>
</evidence>
<proteinExistence type="predicted"/>
<gene>
    <name evidence="2" type="ORF">LX74_02216</name>
</gene>
<feature type="region of interest" description="Disordered" evidence="1">
    <location>
        <begin position="114"/>
        <end position="141"/>
    </location>
</feature>